<evidence type="ECO:0000256" key="5">
    <source>
        <dbReference type="ARBA" id="ARBA00022801"/>
    </source>
</evidence>
<reference evidence="8 9" key="1">
    <citation type="journal article" date="2016" name="Nat. Commun.">
        <title>Thousands of microbial genomes shed light on interconnected biogeochemical processes in an aquifer system.</title>
        <authorList>
            <person name="Anantharaman K."/>
            <person name="Brown C.T."/>
            <person name="Hug L.A."/>
            <person name="Sharon I."/>
            <person name="Castelle C.J."/>
            <person name="Probst A.J."/>
            <person name="Thomas B.C."/>
            <person name="Singh A."/>
            <person name="Wilkins M.J."/>
            <person name="Karaoz U."/>
            <person name="Brodie E.L."/>
            <person name="Williams K.H."/>
            <person name="Hubbard S.S."/>
            <person name="Banfield J.F."/>
        </authorList>
    </citation>
    <scope>NUCLEOTIDE SEQUENCE [LARGE SCALE GENOMIC DNA]</scope>
    <source>
        <strain evidence="9">RIFCSPLOWO2_12_FULL_64_10</strain>
    </source>
</reference>
<comment type="cofactor">
    <cofactor evidence="7">
        <name>Zn(2+)</name>
        <dbReference type="ChEBI" id="CHEBI:29105"/>
    </cofactor>
    <text evidence="7">Binds 1 zinc ion.</text>
</comment>
<evidence type="ECO:0000313" key="8">
    <source>
        <dbReference type="EMBL" id="OGG51203.1"/>
    </source>
</evidence>
<comment type="caution">
    <text evidence="8">The sequence shown here is derived from an EMBL/GenBank/DDBJ whole genome shotgun (WGS) entry which is preliminary data.</text>
</comment>
<comment type="function">
    <text evidence="7">Single strand-specific metallo-endoribonuclease involved in late-stage 70S ribosome quality control and in maturation of the 3' terminus of the 16S rRNA.</text>
</comment>
<keyword evidence="4 7" id="KW-0255">Endonuclease</keyword>
<dbReference type="InterPro" id="IPR023091">
    <property type="entry name" value="MetalPrtase_cat_dom_sf_prd"/>
</dbReference>
<dbReference type="PANTHER" id="PTHR46986">
    <property type="entry name" value="ENDORIBONUCLEASE YBEY, CHLOROPLASTIC"/>
    <property type="match status" value="1"/>
</dbReference>
<evidence type="ECO:0000256" key="6">
    <source>
        <dbReference type="ARBA" id="ARBA00022833"/>
    </source>
</evidence>
<sequence>MRVLLSEVAPRPRLDLRAIRRIARRAALEHGLRRGALNVVLTGDEDLRRLNRTHRGIDAPTDVLSFDLREGAFSEGDGVLGEVYISLPYARRRAAQRRRSLQSEVLHLTVHGVLHIAGYDHETDGAWRDMERETRRYTRETHSA</sequence>
<evidence type="ECO:0000256" key="2">
    <source>
        <dbReference type="ARBA" id="ARBA00022722"/>
    </source>
</evidence>
<dbReference type="GO" id="GO:0004521">
    <property type="term" value="F:RNA endonuclease activity"/>
    <property type="evidence" value="ECO:0007669"/>
    <property type="project" value="UniProtKB-UniRule"/>
</dbReference>
<proteinExistence type="inferred from homology"/>
<dbReference type="PANTHER" id="PTHR46986:SF1">
    <property type="entry name" value="ENDORIBONUCLEASE YBEY, CHLOROPLASTIC"/>
    <property type="match status" value="1"/>
</dbReference>
<dbReference type="HAMAP" id="MF_00009">
    <property type="entry name" value="Endoribonucl_YbeY"/>
    <property type="match status" value="1"/>
</dbReference>
<comment type="similarity">
    <text evidence="1 7">Belongs to the endoribonuclease YbeY family.</text>
</comment>
<keyword evidence="7" id="KW-0698">rRNA processing</keyword>
<dbReference type="EMBL" id="MFKF01000191">
    <property type="protein sequence ID" value="OGG51203.1"/>
    <property type="molecule type" value="Genomic_DNA"/>
</dbReference>
<dbReference type="Proteomes" id="UP000178606">
    <property type="component" value="Unassembled WGS sequence"/>
</dbReference>
<dbReference type="EC" id="3.1.-.-" evidence="7"/>
<dbReference type="GO" id="GO:0005737">
    <property type="term" value="C:cytoplasm"/>
    <property type="evidence" value="ECO:0007669"/>
    <property type="project" value="UniProtKB-SubCell"/>
</dbReference>
<evidence type="ECO:0000256" key="1">
    <source>
        <dbReference type="ARBA" id="ARBA00010875"/>
    </source>
</evidence>
<dbReference type="InterPro" id="IPR002036">
    <property type="entry name" value="YbeY"/>
</dbReference>
<dbReference type="Pfam" id="PF02130">
    <property type="entry name" value="YbeY"/>
    <property type="match status" value="1"/>
</dbReference>
<protein>
    <recommendedName>
        <fullName evidence="7">Endoribonuclease YbeY</fullName>
        <ecNumber evidence="7">3.1.-.-</ecNumber>
    </recommendedName>
</protein>
<keyword evidence="6 7" id="KW-0862">Zinc</keyword>
<gene>
    <name evidence="7" type="primary">ybeY</name>
    <name evidence="8" type="ORF">A3F84_04970</name>
</gene>
<keyword evidence="7" id="KW-0690">Ribosome biogenesis</keyword>
<dbReference type="Gene3D" id="3.40.390.30">
    <property type="entry name" value="Metalloproteases ('zincins'), catalytic domain"/>
    <property type="match status" value="1"/>
</dbReference>
<keyword evidence="5 7" id="KW-0378">Hydrolase</keyword>
<name>A0A1F6CPX2_HANXR</name>
<evidence type="ECO:0000256" key="7">
    <source>
        <dbReference type="HAMAP-Rule" id="MF_00009"/>
    </source>
</evidence>
<keyword evidence="7" id="KW-0963">Cytoplasm</keyword>
<dbReference type="NCBIfam" id="TIGR00043">
    <property type="entry name" value="rRNA maturation RNase YbeY"/>
    <property type="match status" value="1"/>
</dbReference>
<dbReference type="GO" id="GO:0008270">
    <property type="term" value="F:zinc ion binding"/>
    <property type="evidence" value="ECO:0007669"/>
    <property type="project" value="UniProtKB-UniRule"/>
</dbReference>
<comment type="subcellular location">
    <subcellularLocation>
        <location evidence="7">Cytoplasm</location>
    </subcellularLocation>
</comment>
<evidence type="ECO:0000256" key="3">
    <source>
        <dbReference type="ARBA" id="ARBA00022723"/>
    </source>
</evidence>
<feature type="binding site" evidence="7">
    <location>
        <position position="115"/>
    </location>
    <ligand>
        <name>Zn(2+)</name>
        <dbReference type="ChEBI" id="CHEBI:29105"/>
        <note>catalytic</note>
    </ligand>
</feature>
<evidence type="ECO:0000313" key="9">
    <source>
        <dbReference type="Proteomes" id="UP000178606"/>
    </source>
</evidence>
<dbReference type="InterPro" id="IPR020549">
    <property type="entry name" value="YbeY_CS"/>
</dbReference>
<evidence type="ECO:0000256" key="4">
    <source>
        <dbReference type="ARBA" id="ARBA00022759"/>
    </source>
</evidence>
<dbReference type="GO" id="GO:0006364">
    <property type="term" value="P:rRNA processing"/>
    <property type="evidence" value="ECO:0007669"/>
    <property type="project" value="UniProtKB-UniRule"/>
</dbReference>
<dbReference type="PROSITE" id="PS01306">
    <property type="entry name" value="UPF0054"/>
    <property type="match status" value="1"/>
</dbReference>
<feature type="binding site" evidence="7">
    <location>
        <position position="111"/>
    </location>
    <ligand>
        <name>Zn(2+)</name>
        <dbReference type="ChEBI" id="CHEBI:29105"/>
        <note>catalytic</note>
    </ligand>
</feature>
<dbReference type="GO" id="GO:0004222">
    <property type="term" value="F:metalloendopeptidase activity"/>
    <property type="evidence" value="ECO:0007669"/>
    <property type="project" value="InterPro"/>
</dbReference>
<feature type="binding site" evidence="7">
    <location>
        <position position="121"/>
    </location>
    <ligand>
        <name>Zn(2+)</name>
        <dbReference type="ChEBI" id="CHEBI:29105"/>
        <note>catalytic</note>
    </ligand>
</feature>
<accession>A0A1F6CPX2</accession>
<dbReference type="SUPFAM" id="SSF55486">
    <property type="entry name" value="Metalloproteases ('zincins'), catalytic domain"/>
    <property type="match status" value="1"/>
</dbReference>
<organism evidence="8 9">
    <name type="scientific">Handelsmanbacteria sp. (strain RIFCSPLOWO2_12_FULL_64_10)</name>
    <dbReference type="NCBI Taxonomy" id="1817868"/>
    <lineage>
        <taxon>Bacteria</taxon>
        <taxon>Candidatus Handelsmaniibacteriota</taxon>
    </lineage>
</organism>
<keyword evidence="2 7" id="KW-0540">Nuclease</keyword>
<dbReference type="AlphaFoldDB" id="A0A1F6CPX2"/>
<keyword evidence="3 7" id="KW-0479">Metal-binding</keyword>